<dbReference type="InterPro" id="IPR007320">
    <property type="entry name" value="PDCD2_C"/>
</dbReference>
<dbReference type="OrthoDB" id="443682at2759"/>
<evidence type="ECO:0000259" key="6">
    <source>
        <dbReference type="PROSITE" id="PS50865"/>
    </source>
</evidence>
<dbReference type="CDD" id="cd07982">
    <property type="entry name" value="HFD_TAF10"/>
    <property type="match status" value="1"/>
</dbReference>
<evidence type="ECO:0000313" key="8">
    <source>
        <dbReference type="Proteomes" id="UP000195402"/>
    </source>
</evidence>
<evidence type="ECO:0000256" key="2">
    <source>
        <dbReference type="ARBA" id="ARBA00022771"/>
    </source>
</evidence>
<keyword evidence="3" id="KW-0862">Zinc</keyword>
<protein>
    <submittedName>
        <fullName evidence="7">Zinc finger protein</fullName>
    </submittedName>
</protein>
<feature type="compositionally biased region" description="Acidic residues" evidence="5">
    <location>
        <begin position="422"/>
        <end position="432"/>
    </location>
</feature>
<accession>A0A200QJC1</accession>
<keyword evidence="8" id="KW-1185">Reference proteome</keyword>
<sequence>MNHHPSSEGRHDDDSALSDFLASLMDYTPTIPDELVEHYVAKSGFQCPDVRLIRLVAVATQKFIAEVAGDALQHCKARQSGAVKDKRDKQQKDKRLTLTMDDLSKALRENSLTEEQLNSNRYFTGPPYDLDPSSTKSTLLTAPQLEWILLQGRNNELGFDPVIPEEMEIEVKQNSLENFSFLSLQDDADDDIEEDEDEEEPVTLGFVEKPKNPNSLLPHFFPSKAGGTPAWLDPVDLPSEKSRSCGICGDPLQFLLQVYAPISDKESTFHRTLFVFMCPSMACLLQDQHQQWKRRPEKQCRSVKVFRCQLSRSNAYYSSEPPKYDKTDKSSRIGAALCNWCGTWKGEKVCSSCRSARYCSEKHQVMHWRSGHKLACQRVSISCESSESSTSNGRTTPTEMSRAVASNALWPEFQIINEDESEFDTEAPEDNDSSSLVPKDQRDDTIESLMDNFEGDDDKKSWASFHVRIAKAPEQVLRYSQDAKAKPLWPMSSGRLSKADIPRCNYCDGPLCYELQILPQLLYYFSVKNDVDSLDWATITVYTCADSCEATVAYKEEFAWVQLSSPSPMAP</sequence>
<dbReference type="GO" id="GO:0005737">
    <property type="term" value="C:cytoplasm"/>
    <property type="evidence" value="ECO:0007669"/>
    <property type="project" value="InterPro"/>
</dbReference>
<dbReference type="OMA" id="WHEYEIV"/>
<dbReference type="PROSITE" id="PS01360">
    <property type="entry name" value="ZF_MYND_1"/>
    <property type="match status" value="1"/>
</dbReference>
<evidence type="ECO:0000313" key="7">
    <source>
        <dbReference type="EMBL" id="OVA10541.1"/>
    </source>
</evidence>
<dbReference type="SUPFAM" id="SSF144232">
    <property type="entry name" value="HIT/MYND zinc finger-like"/>
    <property type="match status" value="1"/>
</dbReference>
<dbReference type="PRINTS" id="PR01443">
    <property type="entry name" value="TFIID30KDSUB"/>
</dbReference>
<keyword evidence="1" id="KW-0479">Metal-binding</keyword>
<comment type="caution">
    <text evidence="7">The sequence shown here is derived from an EMBL/GenBank/DDBJ whole genome shotgun (WGS) entry which is preliminary data.</text>
</comment>
<dbReference type="GO" id="GO:0008270">
    <property type="term" value="F:zinc ion binding"/>
    <property type="evidence" value="ECO:0007669"/>
    <property type="project" value="UniProtKB-KW"/>
</dbReference>
<dbReference type="InterPro" id="IPR002893">
    <property type="entry name" value="Znf_MYND"/>
</dbReference>
<reference evidence="7 8" key="1">
    <citation type="journal article" date="2017" name="Mol. Plant">
        <title>The Genome of Medicinal Plant Macleaya cordata Provides New Insights into Benzylisoquinoline Alkaloids Metabolism.</title>
        <authorList>
            <person name="Liu X."/>
            <person name="Liu Y."/>
            <person name="Huang P."/>
            <person name="Ma Y."/>
            <person name="Qing Z."/>
            <person name="Tang Q."/>
            <person name="Cao H."/>
            <person name="Cheng P."/>
            <person name="Zheng Y."/>
            <person name="Yuan Z."/>
            <person name="Zhou Y."/>
            <person name="Liu J."/>
            <person name="Tang Z."/>
            <person name="Zhuo Y."/>
            <person name="Zhang Y."/>
            <person name="Yu L."/>
            <person name="Huang J."/>
            <person name="Yang P."/>
            <person name="Peng Q."/>
            <person name="Zhang J."/>
            <person name="Jiang W."/>
            <person name="Zhang Z."/>
            <person name="Lin K."/>
            <person name="Ro D.K."/>
            <person name="Chen X."/>
            <person name="Xiong X."/>
            <person name="Shang Y."/>
            <person name="Huang S."/>
            <person name="Zeng J."/>
        </authorList>
    </citation>
    <scope>NUCLEOTIDE SEQUENCE [LARGE SCALE GENOMIC DNA]</scope>
    <source>
        <strain evidence="8">cv. BLH2017</strain>
        <tissue evidence="7">Root</tissue>
    </source>
</reference>
<evidence type="ECO:0000256" key="5">
    <source>
        <dbReference type="SAM" id="MobiDB-lite"/>
    </source>
</evidence>
<dbReference type="Gene3D" id="6.10.140.2220">
    <property type="match status" value="1"/>
</dbReference>
<dbReference type="Pfam" id="PF03540">
    <property type="entry name" value="TAF10"/>
    <property type="match status" value="1"/>
</dbReference>
<evidence type="ECO:0000256" key="3">
    <source>
        <dbReference type="ARBA" id="ARBA00022833"/>
    </source>
</evidence>
<dbReference type="EMBL" id="MVGT01001898">
    <property type="protein sequence ID" value="OVA10541.1"/>
    <property type="molecule type" value="Genomic_DNA"/>
</dbReference>
<dbReference type="InParanoid" id="A0A200QJC1"/>
<organism evidence="7 8">
    <name type="scientific">Macleaya cordata</name>
    <name type="common">Five-seeded plume-poppy</name>
    <name type="synonym">Bocconia cordata</name>
    <dbReference type="NCBI Taxonomy" id="56857"/>
    <lineage>
        <taxon>Eukaryota</taxon>
        <taxon>Viridiplantae</taxon>
        <taxon>Streptophyta</taxon>
        <taxon>Embryophyta</taxon>
        <taxon>Tracheophyta</taxon>
        <taxon>Spermatophyta</taxon>
        <taxon>Magnoliopsida</taxon>
        <taxon>Ranunculales</taxon>
        <taxon>Papaveraceae</taxon>
        <taxon>Papaveroideae</taxon>
        <taxon>Macleaya</taxon>
    </lineage>
</organism>
<dbReference type="Pfam" id="PF04194">
    <property type="entry name" value="PDCD2_C"/>
    <property type="match status" value="1"/>
</dbReference>
<keyword evidence="2 4" id="KW-0863">Zinc-finger</keyword>
<gene>
    <name evidence="7" type="ORF">BVC80_8987g12</name>
</gene>
<evidence type="ECO:0000256" key="4">
    <source>
        <dbReference type="PROSITE-ProRule" id="PRU00134"/>
    </source>
</evidence>
<dbReference type="InterPro" id="IPR003923">
    <property type="entry name" value="TAF10"/>
</dbReference>
<dbReference type="GO" id="GO:0006352">
    <property type="term" value="P:DNA-templated transcription initiation"/>
    <property type="evidence" value="ECO:0007669"/>
    <property type="project" value="InterPro"/>
</dbReference>
<evidence type="ECO:0000256" key="1">
    <source>
        <dbReference type="ARBA" id="ARBA00022723"/>
    </source>
</evidence>
<dbReference type="Proteomes" id="UP000195402">
    <property type="component" value="Unassembled WGS sequence"/>
</dbReference>
<proteinExistence type="predicted"/>
<dbReference type="GO" id="GO:0005634">
    <property type="term" value="C:nucleus"/>
    <property type="evidence" value="ECO:0007669"/>
    <property type="project" value="InterPro"/>
</dbReference>
<dbReference type="PROSITE" id="PS50865">
    <property type="entry name" value="ZF_MYND_2"/>
    <property type="match status" value="1"/>
</dbReference>
<dbReference type="AlphaFoldDB" id="A0A200QJC1"/>
<feature type="region of interest" description="Disordered" evidence="5">
    <location>
        <begin position="422"/>
        <end position="441"/>
    </location>
</feature>
<dbReference type="PANTHER" id="PTHR12298">
    <property type="entry name" value="PCDC2 PROGRAMMED CELL DEATH PROTEIN 2 -RELATED"/>
    <property type="match status" value="1"/>
</dbReference>
<dbReference type="PANTHER" id="PTHR12298:SF4">
    <property type="entry name" value="PROGRAMMED CELL DEATH PROTEIN 2"/>
    <property type="match status" value="1"/>
</dbReference>
<dbReference type="FunCoup" id="A0A200QJC1">
    <property type="interactions" value="2866"/>
</dbReference>
<feature type="domain" description="MYND-type" evidence="6">
    <location>
        <begin position="338"/>
        <end position="376"/>
    </location>
</feature>
<name>A0A200QJC1_MACCD</name>
<dbReference type="Pfam" id="PF01753">
    <property type="entry name" value="zf-MYND"/>
    <property type="match status" value="1"/>
</dbReference>